<dbReference type="PANTHER" id="PTHR43133">
    <property type="entry name" value="RNA POLYMERASE ECF-TYPE SIGMA FACTO"/>
    <property type="match status" value="1"/>
</dbReference>
<dbReference type="RefSeq" id="WP_113660314.1">
    <property type="nucleotide sequence ID" value="NZ_KZ845680.1"/>
</dbReference>
<evidence type="ECO:0000313" key="6">
    <source>
        <dbReference type="Proteomes" id="UP000251213"/>
    </source>
</evidence>
<protein>
    <recommendedName>
        <fullName evidence="4">RNA polymerase sigma-70 region 2 domain-containing protein</fullName>
    </recommendedName>
</protein>
<proteinExistence type="predicted"/>
<dbReference type="EMBL" id="QJKK01000018">
    <property type="protein sequence ID" value="RAL21336.1"/>
    <property type="molecule type" value="Genomic_DNA"/>
</dbReference>
<dbReference type="Gene3D" id="1.10.1740.10">
    <property type="match status" value="1"/>
</dbReference>
<gene>
    <name evidence="5" type="ORF">DL897_17010</name>
</gene>
<dbReference type="InterPro" id="IPR039425">
    <property type="entry name" value="RNA_pol_sigma-70-like"/>
</dbReference>
<evidence type="ECO:0000256" key="2">
    <source>
        <dbReference type="ARBA" id="ARBA00023082"/>
    </source>
</evidence>
<dbReference type="SUPFAM" id="SSF88946">
    <property type="entry name" value="Sigma2 domain of RNA polymerase sigma factors"/>
    <property type="match status" value="1"/>
</dbReference>
<evidence type="ECO:0000256" key="1">
    <source>
        <dbReference type="ARBA" id="ARBA00023015"/>
    </source>
</evidence>
<dbReference type="InterPro" id="IPR007627">
    <property type="entry name" value="RNA_pol_sigma70_r2"/>
</dbReference>
<reference evidence="5 6" key="1">
    <citation type="submission" date="2018-06" db="EMBL/GenBank/DDBJ databases">
        <title>Thermoflavimicrobium daqus sp. nov., a thermophilic microbe isolated from Moutai-flavour Daqu.</title>
        <authorList>
            <person name="Wang X."/>
            <person name="Zhou H."/>
        </authorList>
    </citation>
    <scope>NUCLEOTIDE SEQUENCE [LARGE SCALE GENOMIC DNA]</scope>
    <source>
        <strain evidence="5 6">FBKL4.011</strain>
    </source>
</reference>
<keyword evidence="2" id="KW-0731">Sigma factor</keyword>
<organism evidence="5 6">
    <name type="scientific">Thermoflavimicrobium daqui</name>
    <dbReference type="NCBI Taxonomy" id="2137476"/>
    <lineage>
        <taxon>Bacteria</taxon>
        <taxon>Bacillati</taxon>
        <taxon>Bacillota</taxon>
        <taxon>Bacilli</taxon>
        <taxon>Bacillales</taxon>
        <taxon>Thermoactinomycetaceae</taxon>
        <taxon>Thermoflavimicrobium</taxon>
    </lineage>
</organism>
<feature type="domain" description="RNA polymerase sigma-70 region 2" evidence="4">
    <location>
        <begin position="22"/>
        <end position="88"/>
    </location>
</feature>
<dbReference type="Pfam" id="PF04542">
    <property type="entry name" value="Sigma70_r2"/>
    <property type="match status" value="1"/>
</dbReference>
<evidence type="ECO:0000259" key="4">
    <source>
        <dbReference type="Pfam" id="PF04542"/>
    </source>
</evidence>
<keyword evidence="6" id="KW-1185">Reference proteome</keyword>
<dbReference type="OrthoDB" id="9785675at2"/>
<keyword evidence="1" id="KW-0805">Transcription regulation</keyword>
<evidence type="ECO:0000313" key="5">
    <source>
        <dbReference type="EMBL" id="RAL21336.1"/>
    </source>
</evidence>
<dbReference type="GO" id="GO:0016987">
    <property type="term" value="F:sigma factor activity"/>
    <property type="evidence" value="ECO:0007669"/>
    <property type="project" value="UniProtKB-KW"/>
</dbReference>
<evidence type="ECO:0000256" key="3">
    <source>
        <dbReference type="ARBA" id="ARBA00023163"/>
    </source>
</evidence>
<reference evidence="5 6" key="2">
    <citation type="submission" date="2018-06" db="EMBL/GenBank/DDBJ databases">
        <authorList>
            <person name="Zhirakovskaya E."/>
        </authorList>
    </citation>
    <scope>NUCLEOTIDE SEQUENCE [LARGE SCALE GENOMIC DNA]</scope>
    <source>
        <strain evidence="5 6">FBKL4.011</strain>
    </source>
</reference>
<dbReference type="NCBIfam" id="TIGR02937">
    <property type="entry name" value="sigma70-ECF"/>
    <property type="match status" value="1"/>
</dbReference>
<comment type="caution">
    <text evidence="5">The sequence shown here is derived from an EMBL/GenBank/DDBJ whole genome shotgun (WGS) entry which is preliminary data.</text>
</comment>
<accession>A0A364K0X2</accession>
<name>A0A364K0X2_9BACL</name>
<dbReference type="PANTHER" id="PTHR43133:SF60">
    <property type="entry name" value="RNA POLYMERASE SIGMA FACTOR SIGV"/>
    <property type="match status" value="1"/>
</dbReference>
<dbReference type="Proteomes" id="UP000251213">
    <property type="component" value="Unassembled WGS sequence"/>
</dbReference>
<dbReference type="InterPro" id="IPR013325">
    <property type="entry name" value="RNA_pol_sigma_r2"/>
</dbReference>
<dbReference type="GO" id="GO:0006352">
    <property type="term" value="P:DNA-templated transcription initiation"/>
    <property type="evidence" value="ECO:0007669"/>
    <property type="project" value="InterPro"/>
</dbReference>
<dbReference type="InterPro" id="IPR014284">
    <property type="entry name" value="RNA_pol_sigma-70_dom"/>
</dbReference>
<sequence length="130" mass="15716">MHDDSYYVKQVLKGNLDALDQLVYRYKDRIYRLILRMIHDPEEAKDLTQECFTLMYLKLESYDLNRKFSTWFYRIAVNRYINEIKKRKNDSSPMEDSSVFITENTPEKQLIDKKLIIFSVTPPNIHRLKC</sequence>
<dbReference type="AlphaFoldDB" id="A0A364K0X2"/>
<keyword evidence="3" id="KW-0804">Transcription</keyword>